<protein>
    <recommendedName>
        <fullName evidence="9">Gustatory receptor</fullName>
    </recommendedName>
</protein>
<organism evidence="7 8">
    <name type="scientific">Pieris macdunnoughi</name>
    <dbReference type="NCBI Taxonomy" id="345717"/>
    <lineage>
        <taxon>Eukaryota</taxon>
        <taxon>Metazoa</taxon>
        <taxon>Ecdysozoa</taxon>
        <taxon>Arthropoda</taxon>
        <taxon>Hexapoda</taxon>
        <taxon>Insecta</taxon>
        <taxon>Pterygota</taxon>
        <taxon>Neoptera</taxon>
        <taxon>Endopterygota</taxon>
        <taxon>Lepidoptera</taxon>
        <taxon>Glossata</taxon>
        <taxon>Ditrysia</taxon>
        <taxon>Papilionoidea</taxon>
        <taxon>Pieridae</taxon>
        <taxon>Pierinae</taxon>
        <taxon>Pieris</taxon>
    </lineage>
</organism>
<evidence type="ECO:0000256" key="1">
    <source>
        <dbReference type="ARBA" id="ARBA00004651"/>
    </source>
</evidence>
<dbReference type="EMBL" id="CAJOBZ010000008">
    <property type="protein sequence ID" value="CAF4820682.1"/>
    <property type="molecule type" value="Genomic_DNA"/>
</dbReference>
<name>A0A821QBV5_9NEOP</name>
<feature type="transmembrane region" description="Helical" evidence="6">
    <location>
        <begin position="118"/>
        <end position="140"/>
    </location>
</feature>
<proteinExistence type="predicted"/>
<dbReference type="AlphaFoldDB" id="A0A821QBV5"/>
<dbReference type="OrthoDB" id="7452444at2759"/>
<evidence type="ECO:0008006" key="9">
    <source>
        <dbReference type="Google" id="ProtNLM"/>
    </source>
</evidence>
<keyword evidence="8" id="KW-1185">Reference proteome</keyword>
<accession>A0A821QBV5</accession>
<evidence type="ECO:0000256" key="4">
    <source>
        <dbReference type="ARBA" id="ARBA00022989"/>
    </source>
</evidence>
<evidence type="ECO:0000256" key="5">
    <source>
        <dbReference type="ARBA" id="ARBA00023136"/>
    </source>
</evidence>
<sequence length="221" mass="25488">MNLAFLCHDTEIIFFCVLLTMILKRVKIIKGHVGKLFLRKKKSSNQLEGLSNNANLDVSHLHNAYDLLHTCSEKLNSAMNFPMVLLFTASGLTSIMLLKNVFAVVQQSDEENKYFVKYIVTYTIIYCMKFTILFIMPCYFSNITTTQVATMRTMLHDAINTKALGKYERRKLKAFFQLTQDSEFAYALWGVIKMDMSLPLSYCSLCVTYLIIVVQFSRFID</sequence>
<evidence type="ECO:0000313" key="8">
    <source>
        <dbReference type="Proteomes" id="UP000663880"/>
    </source>
</evidence>
<keyword evidence="3 6" id="KW-0812">Transmembrane</keyword>
<evidence type="ECO:0000256" key="6">
    <source>
        <dbReference type="SAM" id="Phobius"/>
    </source>
</evidence>
<dbReference type="GO" id="GO:0050909">
    <property type="term" value="P:sensory perception of taste"/>
    <property type="evidence" value="ECO:0007669"/>
    <property type="project" value="InterPro"/>
</dbReference>
<feature type="transmembrane region" description="Helical" evidence="6">
    <location>
        <begin position="78"/>
        <end position="98"/>
    </location>
</feature>
<dbReference type="Proteomes" id="UP000663880">
    <property type="component" value="Unassembled WGS sequence"/>
</dbReference>
<comment type="subcellular location">
    <subcellularLocation>
        <location evidence="1">Cell membrane</location>
        <topology evidence="1">Multi-pass membrane protein</topology>
    </subcellularLocation>
</comment>
<keyword evidence="4 6" id="KW-1133">Transmembrane helix</keyword>
<evidence type="ECO:0000256" key="2">
    <source>
        <dbReference type="ARBA" id="ARBA00022475"/>
    </source>
</evidence>
<evidence type="ECO:0000256" key="3">
    <source>
        <dbReference type="ARBA" id="ARBA00022692"/>
    </source>
</evidence>
<keyword evidence="5 6" id="KW-0472">Membrane</keyword>
<keyword evidence="2" id="KW-1003">Cell membrane</keyword>
<feature type="transmembrane region" description="Helical" evidence="6">
    <location>
        <begin position="200"/>
        <end position="220"/>
    </location>
</feature>
<evidence type="ECO:0000313" key="7">
    <source>
        <dbReference type="EMBL" id="CAF4820682.1"/>
    </source>
</evidence>
<dbReference type="Pfam" id="PF08395">
    <property type="entry name" value="7tm_7"/>
    <property type="match status" value="1"/>
</dbReference>
<feature type="transmembrane region" description="Helical" evidence="6">
    <location>
        <begin position="12"/>
        <end position="33"/>
    </location>
</feature>
<comment type="caution">
    <text evidence="7">The sequence shown here is derived from an EMBL/GenBank/DDBJ whole genome shotgun (WGS) entry which is preliminary data.</text>
</comment>
<dbReference type="InterPro" id="IPR013604">
    <property type="entry name" value="7TM_chemorcpt"/>
</dbReference>
<dbReference type="GO" id="GO:0005886">
    <property type="term" value="C:plasma membrane"/>
    <property type="evidence" value="ECO:0007669"/>
    <property type="project" value="UniProtKB-SubCell"/>
</dbReference>
<reference evidence="7" key="1">
    <citation type="submission" date="2021-02" db="EMBL/GenBank/DDBJ databases">
        <authorList>
            <person name="Steward A R."/>
        </authorList>
    </citation>
    <scope>NUCLEOTIDE SEQUENCE</scope>
</reference>
<gene>
    <name evidence="7" type="ORF">PMACD_LOCUS4582</name>
</gene>